<dbReference type="PROSITE" id="PS50889">
    <property type="entry name" value="S4"/>
    <property type="match status" value="1"/>
</dbReference>
<comment type="caution">
    <text evidence="3">The sequence shown here is derived from an EMBL/GenBank/DDBJ whole genome shotgun (WGS) entry which is preliminary data.</text>
</comment>
<proteinExistence type="predicted"/>
<protein>
    <recommendedName>
        <fullName evidence="2">Ribosome-associated protein quality control protein P2 RNA-binding domain-containing protein</fullName>
    </recommendedName>
</protein>
<reference evidence="3" key="2">
    <citation type="journal article" date="2021" name="PeerJ">
        <title>Extensive microbial diversity within the chicken gut microbiome revealed by metagenomics and culture.</title>
        <authorList>
            <person name="Gilroy R."/>
            <person name="Ravi A."/>
            <person name="Getino M."/>
            <person name="Pursley I."/>
            <person name="Horton D.L."/>
            <person name="Alikhan N.F."/>
            <person name="Baker D."/>
            <person name="Gharbi K."/>
            <person name="Hall N."/>
            <person name="Watson M."/>
            <person name="Adriaenssens E.M."/>
            <person name="Foster-Nyarko E."/>
            <person name="Jarju S."/>
            <person name="Secka A."/>
            <person name="Antonio M."/>
            <person name="Oren A."/>
            <person name="Chaudhuri R.R."/>
            <person name="La Ragione R."/>
            <person name="Hildebrand F."/>
            <person name="Pallen M.J."/>
        </authorList>
    </citation>
    <scope>NUCLEOTIDE SEQUENCE</scope>
    <source>
        <strain evidence="3">CHK193-30670</strain>
    </source>
</reference>
<sequence>MKKNLYKIDNNVERLLIGKPSDFLDNTEFKKVMSKLKNINCKIYNLYEDQEKVILYTKQEPKVSLFRIMSNDKLRHQDILGAILSMNISPSFLGDIIIDNNNYYFYVLSTLDEFLKDNLNMIGNKKVVIEKIDLNYLKDYKRSYESHEIIVTSLRIDNVISKILGVNRKGIIDKIKNKEVILNYEELTKTSYNLKENDVFSIKRYGKYKFVNVLNKTKKNNLVIKYLKYV</sequence>
<reference evidence="3" key="1">
    <citation type="submission" date="2020-10" db="EMBL/GenBank/DDBJ databases">
        <authorList>
            <person name="Gilroy R."/>
        </authorList>
    </citation>
    <scope>NUCLEOTIDE SEQUENCE</scope>
    <source>
        <strain evidence="3">CHK193-30670</strain>
    </source>
</reference>
<dbReference type="InterPro" id="IPR040591">
    <property type="entry name" value="RqcP2_RBD"/>
</dbReference>
<organism evidence="3 4">
    <name type="scientific">Candidatus Aphodocola excrementigallinarum</name>
    <dbReference type="NCBI Taxonomy" id="2840670"/>
    <lineage>
        <taxon>Bacteria</taxon>
        <taxon>Bacillati</taxon>
        <taxon>Bacillota</taxon>
        <taxon>Bacilli</taxon>
        <taxon>Candidatus Aphodocola</taxon>
    </lineage>
</organism>
<dbReference type="EMBL" id="DVMT01000047">
    <property type="protein sequence ID" value="HIU40582.1"/>
    <property type="molecule type" value="Genomic_DNA"/>
</dbReference>
<accession>A0A9D1IR31</accession>
<dbReference type="Pfam" id="PF17774">
    <property type="entry name" value="YlmH_RBD"/>
    <property type="match status" value="1"/>
</dbReference>
<dbReference type="SUPFAM" id="SSF55174">
    <property type="entry name" value="Alpha-L RNA-binding motif"/>
    <property type="match status" value="1"/>
</dbReference>
<dbReference type="AlphaFoldDB" id="A0A9D1IR31"/>
<keyword evidence="1" id="KW-0694">RNA-binding</keyword>
<evidence type="ECO:0000256" key="1">
    <source>
        <dbReference type="PROSITE-ProRule" id="PRU00182"/>
    </source>
</evidence>
<evidence type="ECO:0000313" key="3">
    <source>
        <dbReference type="EMBL" id="HIU40582.1"/>
    </source>
</evidence>
<evidence type="ECO:0000313" key="4">
    <source>
        <dbReference type="Proteomes" id="UP000824074"/>
    </source>
</evidence>
<dbReference type="Proteomes" id="UP000824074">
    <property type="component" value="Unassembled WGS sequence"/>
</dbReference>
<gene>
    <name evidence="3" type="ORF">IAB68_04715</name>
</gene>
<dbReference type="PANTHER" id="PTHR13633">
    <property type="entry name" value="MITOCHONDRIAL TRANSCRIPTION RESCUE FACTOR 1"/>
    <property type="match status" value="1"/>
</dbReference>
<evidence type="ECO:0000259" key="2">
    <source>
        <dbReference type="Pfam" id="PF17774"/>
    </source>
</evidence>
<name>A0A9D1IR31_9FIRM</name>
<dbReference type="GO" id="GO:0003723">
    <property type="term" value="F:RNA binding"/>
    <property type="evidence" value="ECO:0007669"/>
    <property type="project" value="UniProtKB-KW"/>
</dbReference>
<dbReference type="Gene3D" id="3.30.70.330">
    <property type="match status" value="1"/>
</dbReference>
<dbReference type="InterPro" id="IPR012677">
    <property type="entry name" value="Nucleotide-bd_a/b_plait_sf"/>
</dbReference>
<dbReference type="PANTHER" id="PTHR13633:SF3">
    <property type="entry name" value="MITOCHONDRIAL TRANSCRIPTION RESCUE FACTOR 1"/>
    <property type="match status" value="1"/>
</dbReference>
<feature type="domain" description="Ribosome-associated protein quality control protein P2 RNA-binding" evidence="2">
    <location>
        <begin position="62"/>
        <end position="135"/>
    </location>
</feature>